<protein>
    <recommendedName>
        <fullName evidence="6">Lipoprotein</fullName>
    </recommendedName>
</protein>
<dbReference type="EMBL" id="CP065725">
    <property type="protein sequence ID" value="QPT39947.1"/>
    <property type="molecule type" value="Genomic_DNA"/>
</dbReference>
<reference evidence="3 4" key="1">
    <citation type="submission" date="2018-06" db="EMBL/GenBank/DDBJ databases">
        <authorList>
            <consortium name="Pathogen Informatics"/>
            <person name="Doyle S."/>
        </authorList>
    </citation>
    <scope>NUCLEOTIDE SEQUENCE [LARGE SCALE GENOMIC DNA]</scope>
    <source>
        <strain evidence="3 4">NCTC11997</strain>
    </source>
</reference>
<sequence length="113" mass="12551">MLKPMKTHRAQTFSLISFAAILALALSACRTTPMYTEGDIHFEVTCTEQGDACQERMRAACAEYEGVVVDVDIARERYVSEQLKAELKRQGGQARSVHVTCRPPADAEDEKSD</sequence>
<dbReference type="RefSeq" id="WP_147277856.1">
    <property type="nucleotide sequence ID" value="NZ_CP065725.1"/>
</dbReference>
<organism evidence="3 4">
    <name type="scientific">Oligella ureolytica</name>
    <dbReference type="NCBI Taxonomy" id="90244"/>
    <lineage>
        <taxon>Bacteria</taxon>
        <taxon>Pseudomonadati</taxon>
        <taxon>Pseudomonadota</taxon>
        <taxon>Betaproteobacteria</taxon>
        <taxon>Burkholderiales</taxon>
        <taxon>Alcaligenaceae</taxon>
        <taxon>Oligella</taxon>
    </lineage>
</organism>
<accession>A0A378XIF0</accession>
<dbReference type="PROSITE" id="PS51257">
    <property type="entry name" value="PROKAR_LIPOPROTEIN"/>
    <property type="match status" value="1"/>
</dbReference>
<name>A0A378XIF0_9BURK</name>
<feature type="signal peptide" evidence="1">
    <location>
        <begin position="1"/>
        <end position="19"/>
    </location>
</feature>
<reference evidence="2 5" key="2">
    <citation type="submission" date="2020-12" db="EMBL/GenBank/DDBJ databases">
        <title>FDA dAtabase for Regulatory Grade micrObial Sequences (FDA-ARGOS): Supporting development and validation of Infectious Disease Dx tests.</title>
        <authorList>
            <person name="Sproer C."/>
            <person name="Gronow S."/>
            <person name="Severitt S."/>
            <person name="Schroder I."/>
            <person name="Tallon L."/>
            <person name="Sadzewicz L."/>
            <person name="Zhao X."/>
            <person name="Boylan J."/>
            <person name="Ott S."/>
            <person name="Bowen H."/>
            <person name="Vavikolanu K."/>
            <person name="Mehta A."/>
            <person name="Aluvathingal J."/>
            <person name="Nadendla S."/>
            <person name="Lowell S."/>
            <person name="Myers T."/>
            <person name="Yan Y."/>
            <person name="Sichtig H."/>
        </authorList>
    </citation>
    <scope>NUCLEOTIDE SEQUENCE [LARGE SCALE GENOMIC DNA]</scope>
    <source>
        <strain evidence="2 5">FDAARGOS_872</strain>
    </source>
</reference>
<evidence type="ECO:0000313" key="2">
    <source>
        <dbReference type="EMBL" id="QPT39947.1"/>
    </source>
</evidence>
<evidence type="ECO:0000256" key="1">
    <source>
        <dbReference type="SAM" id="SignalP"/>
    </source>
</evidence>
<dbReference type="STRING" id="1122619.GCA_000373745_00163"/>
<dbReference type="EMBL" id="UGSB01000001">
    <property type="protein sequence ID" value="SUA58088.1"/>
    <property type="molecule type" value="Genomic_DNA"/>
</dbReference>
<feature type="chain" id="PRO_5016598739" description="Lipoprotein" evidence="1">
    <location>
        <begin position="20"/>
        <end position="113"/>
    </location>
</feature>
<dbReference type="OrthoDB" id="9997742at2"/>
<dbReference type="Proteomes" id="UP000594903">
    <property type="component" value="Chromosome"/>
</dbReference>
<evidence type="ECO:0000313" key="5">
    <source>
        <dbReference type="Proteomes" id="UP000594903"/>
    </source>
</evidence>
<keyword evidence="5" id="KW-1185">Reference proteome</keyword>
<gene>
    <name evidence="2" type="ORF">I6G29_12685</name>
    <name evidence="3" type="ORF">NCTC11997_02611</name>
</gene>
<evidence type="ECO:0000313" key="4">
    <source>
        <dbReference type="Proteomes" id="UP000254603"/>
    </source>
</evidence>
<dbReference type="Proteomes" id="UP000254603">
    <property type="component" value="Unassembled WGS sequence"/>
</dbReference>
<keyword evidence="1" id="KW-0732">Signal</keyword>
<evidence type="ECO:0008006" key="6">
    <source>
        <dbReference type="Google" id="ProtNLM"/>
    </source>
</evidence>
<dbReference type="AlphaFoldDB" id="A0A378XIF0"/>
<proteinExistence type="predicted"/>
<evidence type="ECO:0000313" key="3">
    <source>
        <dbReference type="EMBL" id="SUA58088.1"/>
    </source>
</evidence>